<dbReference type="Proteomes" id="UP000733379">
    <property type="component" value="Unassembled WGS sequence"/>
</dbReference>
<dbReference type="InterPro" id="IPR050237">
    <property type="entry name" value="ATP-dep_AMP-bd_enzyme"/>
</dbReference>
<dbReference type="Pfam" id="PF00501">
    <property type="entry name" value="AMP-binding"/>
    <property type="match status" value="1"/>
</dbReference>
<comment type="caution">
    <text evidence="3">The sequence shown here is derived from an EMBL/GenBank/DDBJ whole genome shotgun (WGS) entry which is preliminary data.</text>
</comment>
<dbReference type="Gene3D" id="3.30.300.30">
    <property type="match status" value="1"/>
</dbReference>
<accession>A0ABS6B3V9</accession>
<keyword evidence="4" id="KW-1185">Reference proteome</keyword>
<dbReference type="PANTHER" id="PTHR43767">
    <property type="entry name" value="LONG-CHAIN-FATTY-ACID--COA LIGASE"/>
    <property type="match status" value="1"/>
</dbReference>
<dbReference type="PANTHER" id="PTHR43767:SF1">
    <property type="entry name" value="NONRIBOSOMAL PEPTIDE SYNTHASE PES1 (EUROFUNG)-RELATED"/>
    <property type="match status" value="1"/>
</dbReference>
<dbReference type="PROSITE" id="PS00455">
    <property type="entry name" value="AMP_BINDING"/>
    <property type="match status" value="1"/>
</dbReference>
<dbReference type="InterPro" id="IPR045851">
    <property type="entry name" value="AMP-bd_C_sf"/>
</dbReference>
<proteinExistence type="predicted"/>
<evidence type="ECO:0000259" key="1">
    <source>
        <dbReference type="Pfam" id="PF00501"/>
    </source>
</evidence>
<dbReference type="Gene3D" id="3.40.50.12780">
    <property type="entry name" value="N-terminal domain of ligase-like"/>
    <property type="match status" value="1"/>
</dbReference>
<dbReference type="CDD" id="cd17631">
    <property type="entry name" value="FACL_FadD13-like"/>
    <property type="match status" value="1"/>
</dbReference>
<dbReference type="InterPro" id="IPR000873">
    <property type="entry name" value="AMP-dep_synth/lig_dom"/>
</dbReference>
<organism evidence="3 4">
    <name type="scientific">Nocardia albiluteola</name>
    <dbReference type="NCBI Taxonomy" id="2842303"/>
    <lineage>
        <taxon>Bacteria</taxon>
        <taxon>Bacillati</taxon>
        <taxon>Actinomycetota</taxon>
        <taxon>Actinomycetes</taxon>
        <taxon>Mycobacteriales</taxon>
        <taxon>Nocardiaceae</taxon>
        <taxon>Nocardia</taxon>
    </lineage>
</organism>
<evidence type="ECO:0000259" key="2">
    <source>
        <dbReference type="Pfam" id="PF13193"/>
    </source>
</evidence>
<reference evidence="3 4" key="1">
    <citation type="submission" date="2021-06" db="EMBL/GenBank/DDBJ databases">
        <title>Actinomycetes sequencing.</title>
        <authorList>
            <person name="Shan Q."/>
        </authorList>
    </citation>
    <scope>NUCLEOTIDE SEQUENCE [LARGE SCALE GENOMIC DNA]</scope>
    <source>
        <strain evidence="3 4">NEAU-G5</strain>
    </source>
</reference>
<feature type="domain" description="AMP-dependent synthetase/ligase" evidence="1">
    <location>
        <begin position="25"/>
        <end position="386"/>
    </location>
</feature>
<protein>
    <submittedName>
        <fullName evidence="3">Acyl-CoA synthetase</fullName>
    </submittedName>
</protein>
<sequence length="526" mass="57751">MNDGDAALDAVIGRARGQALSDIPRRTARRFPDKLALVDGDTRLSFAEFDAIVDRVATALAEAGLERGERLAILAHNCWQYPVLVFAAARLGVVVVPINFMLGASEIAYILDHGRVAALVAEDALAATGEEAQRLSQAKIRVRAVIGAARTGWEEIRTWLKQVPKPLPDIVIEDDEVLRLMYTSGTESRPKGAMLSSRSLMWQYVSILADGGMDGHDIEVHALPLYHCAQLDCFLIPDIYLGSTSIILQRPDPGEILAAIERERATKLFAPPTVWIALLRSPHFATTDLSSLRKGYYGASAMPREVLLELQERLPQVRLWNFYGQTEMAPMATVLQPEDQLTHAGSAGRAALNAETLVVDDEDRPLDAGVIGEIVHRSPHAMSGYLNDPDRTAAAFRNSWFHSGDLGYLDDDGYLYVVDRKKDMIKTGGENVASREVEETLYEHEGIAETAVFGVPHPTWIEAVVAAVVPKDGVDLAPDAVIAFCRERLAGYKTPKYVVIVGELPKNPSGKLLKRELRERFSNLGA</sequence>
<dbReference type="SUPFAM" id="SSF56801">
    <property type="entry name" value="Acetyl-CoA synthetase-like"/>
    <property type="match status" value="1"/>
</dbReference>
<dbReference type="InterPro" id="IPR042099">
    <property type="entry name" value="ANL_N_sf"/>
</dbReference>
<gene>
    <name evidence="3" type="ORF">KO481_26065</name>
</gene>
<evidence type="ECO:0000313" key="4">
    <source>
        <dbReference type="Proteomes" id="UP000733379"/>
    </source>
</evidence>
<dbReference type="Pfam" id="PF13193">
    <property type="entry name" value="AMP-binding_C"/>
    <property type="match status" value="1"/>
</dbReference>
<dbReference type="EMBL" id="JAHKNI010000009">
    <property type="protein sequence ID" value="MBU3064984.1"/>
    <property type="molecule type" value="Genomic_DNA"/>
</dbReference>
<evidence type="ECO:0000313" key="3">
    <source>
        <dbReference type="EMBL" id="MBU3064984.1"/>
    </source>
</evidence>
<name>A0ABS6B3V9_9NOCA</name>
<dbReference type="InterPro" id="IPR025110">
    <property type="entry name" value="AMP-bd_C"/>
</dbReference>
<dbReference type="RefSeq" id="WP_215920681.1">
    <property type="nucleotide sequence ID" value="NZ_JAHKNI010000009.1"/>
</dbReference>
<feature type="domain" description="AMP-binding enzyme C-terminal" evidence="2">
    <location>
        <begin position="436"/>
        <end position="511"/>
    </location>
</feature>
<dbReference type="InterPro" id="IPR020845">
    <property type="entry name" value="AMP-binding_CS"/>
</dbReference>
<dbReference type="NCBIfam" id="NF006182">
    <property type="entry name" value="PRK08316.1"/>
    <property type="match status" value="1"/>
</dbReference>